<sequence>MTALTRNAPPSNAPVSLALRWAEQGHLPDALIRYGIRRLTGERLREIEADDAEAGAEHAARFIAALPHLPVALVPEAANAQHYEVPAEFFRHALGKHRKYSSAWWPEGVHTLDDAEARGLAATCEHADLADGQRILELGCGWGSLTLWMAEHYPHARITAVSNSNSQREHIMAEALRRKLDNVTVITKDMNHFAAPEQYDRVVSVEMLEHMRNWDEIFRRVHGWLLPGGRFFMHVFVHRAVPYAFEVRDESDWMSQFFFTGGMMPSDDMALHFQRDLRLLRRWRWDGTHYEKTANAWLRNIDARRAEVLPVLAATYGPKQAAQWFQRWRIFFMACAELFGYENGQQWWVSHYLFERPNA</sequence>
<dbReference type="PANTHER" id="PTHR43832:SF1">
    <property type="entry name" value="S-ADENOSYL-L-METHIONINE-DEPENDENT METHYLTRANSFERASES SUPERFAMILY PROTEIN"/>
    <property type="match status" value="1"/>
</dbReference>
<keyword evidence="1" id="KW-0489">Methyltransferase</keyword>
<evidence type="ECO:0000313" key="2">
    <source>
        <dbReference type="Proteomes" id="UP000292939"/>
    </source>
</evidence>
<dbReference type="FunFam" id="3.40.50.150:FF:000554">
    <property type="entry name" value="Cation-transporting ATPase"/>
    <property type="match status" value="1"/>
</dbReference>
<dbReference type="OrthoDB" id="9782855at2"/>
<dbReference type="Pfam" id="PF02353">
    <property type="entry name" value="CMAS"/>
    <property type="match status" value="1"/>
</dbReference>
<dbReference type="AlphaFoldDB" id="A0A4P6ULX0"/>
<gene>
    <name evidence="1" type="ORF">DW355_10110</name>
</gene>
<dbReference type="KEGG" id="hgr:DW355_10110"/>
<dbReference type="Proteomes" id="UP000292939">
    <property type="component" value="Chromosome"/>
</dbReference>
<keyword evidence="1" id="KW-0808">Transferase</keyword>
<dbReference type="InterPro" id="IPR029063">
    <property type="entry name" value="SAM-dependent_MTases_sf"/>
</dbReference>
<accession>A0A4P6ULX0</accession>
<dbReference type="EMBL" id="CP031395">
    <property type="protein sequence ID" value="QBK05077.1"/>
    <property type="molecule type" value="Genomic_DNA"/>
</dbReference>
<dbReference type="Gene3D" id="3.40.50.150">
    <property type="entry name" value="Vaccinia Virus protein VP39"/>
    <property type="match status" value="1"/>
</dbReference>
<organism evidence="1 2">
    <name type="scientific">Hylemonella gracilis</name>
    <dbReference type="NCBI Taxonomy" id="80880"/>
    <lineage>
        <taxon>Bacteria</taxon>
        <taxon>Pseudomonadati</taxon>
        <taxon>Pseudomonadota</taxon>
        <taxon>Betaproteobacteria</taxon>
        <taxon>Burkholderiales</taxon>
        <taxon>Comamonadaceae</taxon>
        <taxon>Hylemonella</taxon>
    </lineage>
</organism>
<dbReference type="CDD" id="cd02440">
    <property type="entry name" value="AdoMet_MTases"/>
    <property type="match status" value="1"/>
</dbReference>
<dbReference type="PANTHER" id="PTHR43832">
    <property type="match status" value="1"/>
</dbReference>
<evidence type="ECO:0000313" key="1">
    <source>
        <dbReference type="EMBL" id="QBK05077.1"/>
    </source>
</evidence>
<dbReference type="RefSeq" id="WP_131279808.1">
    <property type="nucleotide sequence ID" value="NZ_CP031395.1"/>
</dbReference>
<dbReference type="GO" id="GO:0032259">
    <property type="term" value="P:methylation"/>
    <property type="evidence" value="ECO:0007669"/>
    <property type="project" value="UniProtKB-KW"/>
</dbReference>
<reference evidence="1 2" key="1">
    <citation type="submission" date="2018-07" db="EMBL/GenBank/DDBJ databases">
        <title>Exploring interactions and the metabolic potential of the ultra-small soil bacteria Hylemonella gracilis.</title>
        <authorList>
            <person name="Tyc O."/>
            <person name="Kulkarni P."/>
            <person name="Gawehns F."/>
            <person name="Hundscheid M."/>
            <person name="Zweers H."/>
            <person name="Garbeva P."/>
        </authorList>
    </citation>
    <scope>NUCLEOTIDE SEQUENCE [LARGE SCALE GENOMIC DNA]</scope>
    <source>
        <strain evidence="1 2">NS1</strain>
    </source>
</reference>
<dbReference type="GO" id="GO:0008168">
    <property type="term" value="F:methyltransferase activity"/>
    <property type="evidence" value="ECO:0007669"/>
    <property type="project" value="UniProtKB-KW"/>
</dbReference>
<name>A0A4P6ULX0_9BURK</name>
<proteinExistence type="predicted"/>
<dbReference type="SUPFAM" id="SSF53335">
    <property type="entry name" value="S-adenosyl-L-methionine-dependent methyltransferases"/>
    <property type="match status" value="1"/>
</dbReference>
<protein>
    <submittedName>
        <fullName evidence="1">Class I SAM-dependent methyltransferase</fullName>
    </submittedName>
</protein>